<reference evidence="7" key="3">
    <citation type="submission" date="2025-09" db="UniProtKB">
        <authorList>
            <consortium name="Ensembl"/>
        </authorList>
    </citation>
    <scope>IDENTIFICATION</scope>
</reference>
<dbReference type="OMA" id="PIEYQNY"/>
<dbReference type="EMBL" id="AFYH01067120">
    <property type="status" value="NOT_ANNOTATED_CDS"/>
    <property type="molecule type" value="Genomic_DNA"/>
</dbReference>
<dbReference type="GO" id="GO:0051015">
    <property type="term" value="F:actin filament binding"/>
    <property type="evidence" value="ECO:0007669"/>
    <property type="project" value="TreeGrafter"/>
</dbReference>
<dbReference type="EMBL" id="AFYH01067119">
    <property type="status" value="NOT_ANNOTATED_CDS"/>
    <property type="molecule type" value="Genomic_DNA"/>
</dbReference>
<dbReference type="Proteomes" id="UP000008672">
    <property type="component" value="Unassembled WGS sequence"/>
</dbReference>
<evidence type="ECO:0000256" key="4">
    <source>
        <dbReference type="SAM" id="MobiDB-lite"/>
    </source>
</evidence>
<dbReference type="EMBL" id="AFYH01067122">
    <property type="status" value="NOT_ANNOTATED_CDS"/>
    <property type="molecule type" value="Genomic_DNA"/>
</dbReference>
<dbReference type="PANTHER" id="PTHR23065:SF51">
    <property type="entry name" value="PROLINE-SERINE-THREONINE PHOSPHATASE-INTERACTING PROTEIN 1"/>
    <property type="match status" value="1"/>
</dbReference>
<dbReference type="EMBL" id="AFYH01067121">
    <property type="status" value="NOT_ANNOTATED_CDS"/>
    <property type="molecule type" value="Genomic_DNA"/>
</dbReference>
<dbReference type="Pfam" id="PF00018">
    <property type="entry name" value="SH3_1"/>
    <property type="match status" value="1"/>
</dbReference>
<dbReference type="EMBL" id="AFYH01067118">
    <property type="status" value="NOT_ANNOTATED_CDS"/>
    <property type="molecule type" value="Genomic_DNA"/>
</dbReference>
<dbReference type="AlphaFoldDB" id="H3B2G5"/>
<dbReference type="InterPro" id="IPR036028">
    <property type="entry name" value="SH3-like_dom_sf"/>
</dbReference>
<dbReference type="SMART" id="SM00326">
    <property type="entry name" value="SH3"/>
    <property type="match status" value="1"/>
</dbReference>
<feature type="domain" description="SH3" evidence="5">
    <location>
        <begin position="242"/>
        <end position="299"/>
    </location>
</feature>
<dbReference type="Gene3D" id="2.30.30.40">
    <property type="entry name" value="SH3 Domains"/>
    <property type="match status" value="1"/>
</dbReference>
<dbReference type="InterPro" id="IPR001452">
    <property type="entry name" value="SH3_domain"/>
</dbReference>
<dbReference type="eggNOG" id="KOG2398">
    <property type="taxonomic scope" value="Eukaryota"/>
</dbReference>
<dbReference type="Bgee" id="ENSLACG00000014168">
    <property type="expression patterns" value="Expressed in pharyngeal gill"/>
</dbReference>
<dbReference type="Gene3D" id="1.20.1270.60">
    <property type="entry name" value="Arfaptin homology (AH) domain/BAR domain"/>
    <property type="match status" value="1"/>
</dbReference>
<dbReference type="FunCoup" id="H3B2G5">
    <property type="interactions" value="217"/>
</dbReference>
<dbReference type="GO" id="GO:0005886">
    <property type="term" value="C:plasma membrane"/>
    <property type="evidence" value="ECO:0007669"/>
    <property type="project" value="TreeGrafter"/>
</dbReference>
<sequence>YEAAMEKLQKTKVNLYRKTLESKKNYEHKCKEADEAEQASDRISSSANQKQIEKSQSKAKQCREAANEADKVYKQNIEQLDNIRIEWEREHINTCEAFQQQECDRICMLRNALWVHCNQLSMYCVKNDELYEEIRKSLENCDANVDIDCFITKKATGSSPPVPVPYENYYDKSPITRSNGSLPGSTSSGSGGVMKRFTNLLQGNNTSRANINEAATASGPQNDDKQDGVYASVMINSPSMTNTSQDYRVLYDYTSQNADELDITTGDIVQVIEEGADGWWMVERNGFEGLVPGSYLEKV</sequence>
<proteinExistence type="predicted"/>
<dbReference type="InParanoid" id="H3B2G5"/>
<dbReference type="GO" id="GO:0030041">
    <property type="term" value="P:actin filament polymerization"/>
    <property type="evidence" value="ECO:0007669"/>
    <property type="project" value="TreeGrafter"/>
</dbReference>
<dbReference type="STRING" id="7897.ENSLACP00000016086"/>
<evidence type="ECO:0000259" key="6">
    <source>
        <dbReference type="PROSITE" id="PS51741"/>
    </source>
</evidence>
<evidence type="ECO:0000313" key="7">
    <source>
        <dbReference type="Ensembl" id="ENSLACP00000016086.1"/>
    </source>
</evidence>
<dbReference type="SUPFAM" id="SSF50044">
    <property type="entry name" value="SH3-domain"/>
    <property type="match status" value="1"/>
</dbReference>
<dbReference type="InterPro" id="IPR030777">
    <property type="entry name" value="PSTPIP1_SH3"/>
</dbReference>
<evidence type="ECO:0000313" key="8">
    <source>
        <dbReference type="Proteomes" id="UP000008672"/>
    </source>
</evidence>
<keyword evidence="8" id="KW-1185">Reference proteome</keyword>
<organism evidence="7 8">
    <name type="scientific">Latimeria chalumnae</name>
    <name type="common">Coelacanth</name>
    <dbReference type="NCBI Taxonomy" id="7897"/>
    <lineage>
        <taxon>Eukaryota</taxon>
        <taxon>Metazoa</taxon>
        <taxon>Chordata</taxon>
        <taxon>Craniata</taxon>
        <taxon>Vertebrata</taxon>
        <taxon>Euteleostomi</taxon>
        <taxon>Coelacanthiformes</taxon>
        <taxon>Coelacanthidae</taxon>
        <taxon>Latimeria</taxon>
    </lineage>
</organism>
<name>H3B2G5_LATCH</name>
<dbReference type="GO" id="GO:0005884">
    <property type="term" value="C:actin filament"/>
    <property type="evidence" value="ECO:0007669"/>
    <property type="project" value="TreeGrafter"/>
</dbReference>
<feature type="compositionally biased region" description="Low complexity" evidence="4">
    <location>
        <begin position="178"/>
        <end position="188"/>
    </location>
</feature>
<dbReference type="PANTHER" id="PTHR23065">
    <property type="entry name" value="PROLINE-SERINE-THREONINE PHOSPHATASE INTERACTING PROTEIN 1"/>
    <property type="match status" value="1"/>
</dbReference>
<keyword evidence="3" id="KW-0175">Coiled coil</keyword>
<protein>
    <submittedName>
        <fullName evidence="7">Proline-serine-threonine phosphatase interacting protein 1</fullName>
    </submittedName>
</protein>
<dbReference type="PROSITE" id="PS51741">
    <property type="entry name" value="F_BAR"/>
    <property type="match status" value="1"/>
</dbReference>
<feature type="compositionally biased region" description="Polar residues" evidence="4">
    <location>
        <begin position="41"/>
        <end position="50"/>
    </location>
</feature>
<feature type="region of interest" description="Disordered" evidence="4">
    <location>
        <begin position="31"/>
        <end position="50"/>
    </location>
</feature>
<reference evidence="8" key="1">
    <citation type="submission" date="2011-08" db="EMBL/GenBank/DDBJ databases">
        <title>The draft genome of Latimeria chalumnae.</title>
        <authorList>
            <person name="Di Palma F."/>
            <person name="Alfoldi J."/>
            <person name="Johnson J."/>
            <person name="Berlin A."/>
            <person name="Gnerre S."/>
            <person name="Jaffe D."/>
            <person name="MacCallum I."/>
            <person name="Young S."/>
            <person name="Walker B.J."/>
            <person name="Lander E."/>
            <person name="Lindblad-Toh K."/>
        </authorList>
    </citation>
    <scope>NUCLEOTIDE SEQUENCE [LARGE SCALE GENOMIC DNA]</scope>
    <source>
        <strain evidence="8">Wild caught</strain>
    </source>
</reference>
<dbReference type="PRINTS" id="PR00452">
    <property type="entry name" value="SH3DOMAIN"/>
</dbReference>
<dbReference type="CDD" id="cd11824">
    <property type="entry name" value="SH3_PSTPIP1"/>
    <property type="match status" value="1"/>
</dbReference>
<keyword evidence="1 2" id="KW-0728">SH3 domain</keyword>
<accession>H3B2G5</accession>
<dbReference type="FunFam" id="2.30.30.40:FF:000150">
    <property type="entry name" value="Proline-serine-threonine phosphatase interacting protein 1"/>
    <property type="match status" value="1"/>
</dbReference>
<dbReference type="GO" id="GO:0005737">
    <property type="term" value="C:cytoplasm"/>
    <property type="evidence" value="ECO:0007669"/>
    <property type="project" value="TreeGrafter"/>
</dbReference>
<gene>
    <name evidence="7" type="primary">PSTPIP1</name>
</gene>
<dbReference type="PROSITE" id="PS50002">
    <property type="entry name" value="SH3"/>
    <property type="match status" value="1"/>
</dbReference>
<dbReference type="InterPro" id="IPR031160">
    <property type="entry name" value="F_BAR_dom"/>
</dbReference>
<dbReference type="InterPro" id="IPR027267">
    <property type="entry name" value="AH/BAR_dom_sf"/>
</dbReference>
<evidence type="ECO:0000256" key="3">
    <source>
        <dbReference type="PROSITE-ProRule" id="PRU01077"/>
    </source>
</evidence>
<feature type="domain" description="F-BAR" evidence="6">
    <location>
        <begin position="1"/>
        <end position="146"/>
    </location>
</feature>
<dbReference type="EMBL" id="AFYH01067117">
    <property type="status" value="NOT_ANNOTATED_CDS"/>
    <property type="molecule type" value="Genomic_DNA"/>
</dbReference>
<dbReference type="EMBL" id="AFYH01067116">
    <property type="status" value="NOT_ANNOTATED_CDS"/>
    <property type="molecule type" value="Genomic_DNA"/>
</dbReference>
<feature type="region of interest" description="Disordered" evidence="4">
    <location>
        <begin position="173"/>
        <end position="193"/>
    </location>
</feature>
<evidence type="ECO:0000259" key="5">
    <source>
        <dbReference type="PROSITE" id="PS50002"/>
    </source>
</evidence>
<dbReference type="HOGENOM" id="CLU_038196_0_0_1"/>
<reference evidence="7" key="2">
    <citation type="submission" date="2025-08" db="UniProtKB">
        <authorList>
            <consortium name="Ensembl"/>
        </authorList>
    </citation>
    <scope>IDENTIFICATION</scope>
</reference>
<dbReference type="Ensembl" id="ENSLACT00000016197.1">
    <property type="protein sequence ID" value="ENSLACP00000016086.1"/>
    <property type="gene ID" value="ENSLACG00000014168.1"/>
</dbReference>
<dbReference type="SUPFAM" id="SSF103657">
    <property type="entry name" value="BAR/IMD domain-like"/>
    <property type="match status" value="1"/>
</dbReference>
<evidence type="ECO:0000256" key="2">
    <source>
        <dbReference type="PROSITE-ProRule" id="PRU00192"/>
    </source>
</evidence>
<dbReference type="GeneTree" id="ENSGT00940000156932"/>
<evidence type="ECO:0000256" key="1">
    <source>
        <dbReference type="ARBA" id="ARBA00022443"/>
    </source>
</evidence>